<evidence type="ECO:0000313" key="4">
    <source>
        <dbReference type="Proteomes" id="UP001162834"/>
    </source>
</evidence>
<keyword evidence="4" id="KW-1185">Reference proteome</keyword>
<organism evidence="3 4">
    <name type="scientific">Capillimicrobium parvum</name>
    <dbReference type="NCBI Taxonomy" id="2884022"/>
    <lineage>
        <taxon>Bacteria</taxon>
        <taxon>Bacillati</taxon>
        <taxon>Actinomycetota</taxon>
        <taxon>Thermoleophilia</taxon>
        <taxon>Solirubrobacterales</taxon>
        <taxon>Capillimicrobiaceae</taxon>
        <taxon>Capillimicrobium</taxon>
    </lineage>
</organism>
<dbReference type="Gene3D" id="3.60.10.10">
    <property type="entry name" value="Endonuclease/exonuclease/phosphatase"/>
    <property type="match status" value="1"/>
</dbReference>
<feature type="domain" description="Endonuclease/exonuclease/phosphatase" evidence="2">
    <location>
        <begin position="78"/>
        <end position="344"/>
    </location>
</feature>
<gene>
    <name evidence="3" type="ORF">DSM104329_03934</name>
</gene>
<evidence type="ECO:0000256" key="1">
    <source>
        <dbReference type="SAM" id="SignalP"/>
    </source>
</evidence>
<dbReference type="PANTHER" id="PTHR14859">
    <property type="entry name" value="CALCOFLUOR WHITE HYPERSENSITIVE PROTEIN PRECURSOR"/>
    <property type="match status" value="1"/>
</dbReference>
<dbReference type="GO" id="GO:0003824">
    <property type="term" value="F:catalytic activity"/>
    <property type="evidence" value="ECO:0007669"/>
    <property type="project" value="InterPro"/>
</dbReference>
<evidence type="ECO:0000313" key="3">
    <source>
        <dbReference type="EMBL" id="UGS37518.1"/>
    </source>
</evidence>
<sequence>MQWMSRHRRALAVAIAALVALAFAPAAVAAKGASKRNLTVMSRNLYLGADIIKLASAPDLPTEQANAKALHDTVLATNFPARAKEIADEIKRTKPDVIGLQEVARYFRGADGVHDGVNNATTPLFDWLQILQGELRARGLNYRVVSRQDELDVEVPSDDGYDIRLVLGNAVLVKAGRKARVKVISDRNGIFTNQLTVPLPDQQVVLKRGYAGFVGSVGGRRFLFLDPHAEAYSGDIAGAQLQEMLDTVASNRKLPTILAGDFNSDPAQAGADAKAYNAAIGAGFVNTGKRVSTCCQDERLDNAQSKLTQWIDHVLVRPKMRVLRWQVIGNKVGDKVDGLWPSDHAGLVVKLRLR</sequence>
<keyword evidence="1" id="KW-0732">Signal</keyword>
<dbReference type="PANTHER" id="PTHR14859:SF1">
    <property type="entry name" value="PGAP2-INTERACTING PROTEIN"/>
    <property type="match status" value="1"/>
</dbReference>
<accession>A0A9E6Y0H3</accession>
<feature type="chain" id="PRO_5039073761" description="Endonuclease/exonuclease/phosphatase domain-containing protein" evidence="1">
    <location>
        <begin position="30"/>
        <end position="354"/>
    </location>
</feature>
<dbReference type="KEGG" id="sbae:DSM104329_03934"/>
<dbReference type="Proteomes" id="UP001162834">
    <property type="component" value="Chromosome"/>
</dbReference>
<dbReference type="GO" id="GO:0006506">
    <property type="term" value="P:GPI anchor biosynthetic process"/>
    <property type="evidence" value="ECO:0007669"/>
    <property type="project" value="TreeGrafter"/>
</dbReference>
<dbReference type="SUPFAM" id="SSF56219">
    <property type="entry name" value="DNase I-like"/>
    <property type="match status" value="1"/>
</dbReference>
<dbReference type="AlphaFoldDB" id="A0A9E6Y0H3"/>
<dbReference type="EMBL" id="CP087164">
    <property type="protein sequence ID" value="UGS37518.1"/>
    <property type="molecule type" value="Genomic_DNA"/>
</dbReference>
<dbReference type="InterPro" id="IPR051916">
    <property type="entry name" value="GPI-anchor_lipid_remodeler"/>
</dbReference>
<dbReference type="Pfam" id="PF03372">
    <property type="entry name" value="Exo_endo_phos"/>
    <property type="match status" value="1"/>
</dbReference>
<feature type="signal peptide" evidence="1">
    <location>
        <begin position="1"/>
        <end position="29"/>
    </location>
</feature>
<dbReference type="GO" id="GO:0016020">
    <property type="term" value="C:membrane"/>
    <property type="evidence" value="ECO:0007669"/>
    <property type="project" value="GOC"/>
</dbReference>
<evidence type="ECO:0000259" key="2">
    <source>
        <dbReference type="Pfam" id="PF03372"/>
    </source>
</evidence>
<dbReference type="InterPro" id="IPR005135">
    <property type="entry name" value="Endo/exonuclease/phosphatase"/>
</dbReference>
<dbReference type="InterPro" id="IPR036691">
    <property type="entry name" value="Endo/exonu/phosph_ase_sf"/>
</dbReference>
<proteinExistence type="predicted"/>
<name>A0A9E6Y0H3_9ACTN</name>
<reference evidence="3" key="1">
    <citation type="journal article" date="2022" name="Int. J. Syst. Evol. Microbiol.">
        <title>Pseudomonas aegrilactucae sp. nov. and Pseudomonas morbosilactucae sp. nov., pathogens causing bacterial rot of lettuce in Japan.</title>
        <authorList>
            <person name="Sawada H."/>
            <person name="Fujikawa T."/>
            <person name="Satou M."/>
        </authorList>
    </citation>
    <scope>NUCLEOTIDE SEQUENCE</scope>
    <source>
        <strain evidence="3">0166_1</strain>
    </source>
</reference>
<protein>
    <recommendedName>
        <fullName evidence="2">Endonuclease/exonuclease/phosphatase domain-containing protein</fullName>
    </recommendedName>
</protein>